<name>A0A0A2LRI5_9FLAO</name>
<dbReference type="GO" id="GO:0009231">
    <property type="term" value="P:riboflavin biosynthetic process"/>
    <property type="evidence" value="ECO:0007669"/>
    <property type="project" value="InterPro"/>
</dbReference>
<gene>
    <name evidence="2" type="ORF">Q763_06695</name>
</gene>
<proteinExistence type="predicted"/>
<dbReference type="eggNOG" id="COG0262">
    <property type="taxonomic scope" value="Bacteria"/>
</dbReference>
<accession>A0A0A2LRI5</accession>
<dbReference type="SUPFAM" id="SSF53597">
    <property type="entry name" value="Dihydrofolate reductase-like"/>
    <property type="match status" value="1"/>
</dbReference>
<dbReference type="InterPro" id="IPR050765">
    <property type="entry name" value="Riboflavin_Biosynth_HTPR"/>
</dbReference>
<evidence type="ECO:0000313" key="3">
    <source>
        <dbReference type="Proteomes" id="UP000030129"/>
    </source>
</evidence>
<comment type="caution">
    <text evidence="2">The sequence shown here is derived from an EMBL/GenBank/DDBJ whole genome shotgun (WGS) entry which is preliminary data.</text>
</comment>
<dbReference type="STRING" id="1406840.Q763_06695"/>
<dbReference type="InterPro" id="IPR002734">
    <property type="entry name" value="RibDG_C"/>
</dbReference>
<sequence>MRKVILDLAVTLDGFIEGLNGEIDWCIMDTDIGAGEKSFLETFPEEIDTVFYGRKSYELYGNYQPEKESGFKDFYDKINRMKKYIFSSTLKNAGEHTVIRDNIIKEVNQIKNQKGKDIWLFGGASLITDFINNNLIDEYRLAVHPVILGDGKPLFQSIKQRLNLELIEAKPSKSGVTSLYYKPVSVK</sequence>
<evidence type="ECO:0000259" key="1">
    <source>
        <dbReference type="Pfam" id="PF01872"/>
    </source>
</evidence>
<dbReference type="Pfam" id="PF01872">
    <property type="entry name" value="RibD_C"/>
    <property type="match status" value="1"/>
</dbReference>
<dbReference type="RefSeq" id="WP_035132429.1">
    <property type="nucleotide sequence ID" value="NZ_JRLV01000006.1"/>
</dbReference>
<dbReference type="Proteomes" id="UP000030129">
    <property type="component" value="Unassembled WGS sequence"/>
</dbReference>
<keyword evidence="3" id="KW-1185">Reference proteome</keyword>
<dbReference type="AlphaFoldDB" id="A0A0A2LRI5"/>
<dbReference type="PANTHER" id="PTHR38011">
    <property type="entry name" value="DIHYDROFOLATE REDUCTASE FAMILY PROTEIN (AFU_ORTHOLOGUE AFUA_8G06820)"/>
    <property type="match status" value="1"/>
</dbReference>
<evidence type="ECO:0000313" key="2">
    <source>
        <dbReference type="EMBL" id="KGO81951.1"/>
    </source>
</evidence>
<organism evidence="2 3">
    <name type="scientific">Flavobacterium beibuense F44-8</name>
    <dbReference type="NCBI Taxonomy" id="1406840"/>
    <lineage>
        <taxon>Bacteria</taxon>
        <taxon>Pseudomonadati</taxon>
        <taxon>Bacteroidota</taxon>
        <taxon>Flavobacteriia</taxon>
        <taxon>Flavobacteriales</taxon>
        <taxon>Flavobacteriaceae</taxon>
        <taxon>Flavobacterium</taxon>
    </lineage>
</organism>
<protein>
    <recommendedName>
        <fullName evidence="1">Bacterial bifunctional deaminase-reductase C-terminal domain-containing protein</fullName>
    </recommendedName>
</protein>
<dbReference type="PANTHER" id="PTHR38011:SF11">
    <property type="entry name" value="2,5-DIAMINO-6-RIBOSYLAMINO-4(3H)-PYRIMIDINONE 5'-PHOSPHATE REDUCTASE"/>
    <property type="match status" value="1"/>
</dbReference>
<dbReference type="Gene3D" id="3.40.430.10">
    <property type="entry name" value="Dihydrofolate Reductase, subunit A"/>
    <property type="match status" value="1"/>
</dbReference>
<dbReference type="EMBL" id="JRLV01000006">
    <property type="protein sequence ID" value="KGO81951.1"/>
    <property type="molecule type" value="Genomic_DNA"/>
</dbReference>
<feature type="domain" description="Bacterial bifunctional deaminase-reductase C-terminal" evidence="1">
    <location>
        <begin position="2"/>
        <end position="176"/>
    </location>
</feature>
<dbReference type="GO" id="GO:0008703">
    <property type="term" value="F:5-amino-6-(5-phosphoribosylamino)uracil reductase activity"/>
    <property type="evidence" value="ECO:0007669"/>
    <property type="project" value="InterPro"/>
</dbReference>
<reference evidence="2 3" key="1">
    <citation type="submission" date="2013-09" db="EMBL/GenBank/DDBJ databases">
        <authorList>
            <person name="Zeng Z."/>
            <person name="Chen C."/>
        </authorList>
    </citation>
    <scope>NUCLEOTIDE SEQUENCE [LARGE SCALE GENOMIC DNA]</scope>
    <source>
        <strain evidence="2 3">F44-8</strain>
    </source>
</reference>
<dbReference type="InterPro" id="IPR024072">
    <property type="entry name" value="DHFR-like_dom_sf"/>
</dbReference>